<dbReference type="AlphaFoldDB" id="A0A6M3JII3"/>
<dbReference type="Gene3D" id="3.40.50.300">
    <property type="entry name" value="P-loop containing nucleotide triphosphate hydrolases"/>
    <property type="match status" value="1"/>
</dbReference>
<keyword evidence="2" id="KW-0067">ATP-binding</keyword>
<dbReference type="PANTHER" id="PTHR30153">
    <property type="entry name" value="REPLICATIVE DNA HELICASE DNAB"/>
    <property type="match status" value="1"/>
</dbReference>
<organism evidence="2">
    <name type="scientific">viral metagenome</name>
    <dbReference type="NCBI Taxonomy" id="1070528"/>
    <lineage>
        <taxon>unclassified sequences</taxon>
        <taxon>metagenomes</taxon>
        <taxon>organismal metagenomes</taxon>
    </lineage>
</organism>
<dbReference type="GO" id="GO:0006260">
    <property type="term" value="P:DNA replication"/>
    <property type="evidence" value="ECO:0007669"/>
    <property type="project" value="InterPro"/>
</dbReference>
<proteinExistence type="predicted"/>
<keyword evidence="2" id="KW-0547">Nucleotide-binding</keyword>
<dbReference type="Pfam" id="PF03796">
    <property type="entry name" value="DnaB_C"/>
    <property type="match status" value="1"/>
</dbReference>
<keyword evidence="2" id="KW-0378">Hydrolase</keyword>
<dbReference type="EMBL" id="MT141665">
    <property type="protein sequence ID" value="QJA68965.1"/>
    <property type="molecule type" value="Genomic_DNA"/>
</dbReference>
<dbReference type="PROSITE" id="PS51199">
    <property type="entry name" value="SF4_HELICASE"/>
    <property type="match status" value="1"/>
</dbReference>
<keyword evidence="2" id="KW-0347">Helicase</keyword>
<dbReference type="SUPFAM" id="SSF52540">
    <property type="entry name" value="P-loop containing nucleoside triphosphate hydrolases"/>
    <property type="match status" value="1"/>
</dbReference>
<gene>
    <name evidence="2" type="ORF">MM415A05286_0005</name>
</gene>
<name>A0A6M3JII3_9ZZZZ</name>
<dbReference type="PANTHER" id="PTHR30153:SF2">
    <property type="entry name" value="REPLICATIVE DNA HELICASE"/>
    <property type="match status" value="1"/>
</dbReference>
<sequence length="302" mass="35025">MNESAPTYIEKFITELKPIHKSLVGVEQELLNRTNEPKLSLTTLPTFNRKIWGLKTGLTIIGARTSMGKSALALQFAYDLANQMKETLFLSLEMNVESMIERLFCNVCEVDNYFLLTGTFKNDLEQQEKWGTFKKLVKIPLMLSCGIGKTFEEINQTIDLLNPKPKVIFVDYIQAIKFARNEREEMNEYIRKFREICLKNNIAGVLCSQVGRAVFEDGNKEPCLANLKGSGFLEEHADTVMLLNWQHFYDPKVDKNEYKIIIAKQRNGRTGEYLLHYKPEYYRFYDINKNEEPKTENSVTSR</sequence>
<dbReference type="GO" id="GO:0003678">
    <property type="term" value="F:DNA helicase activity"/>
    <property type="evidence" value="ECO:0007669"/>
    <property type="project" value="InterPro"/>
</dbReference>
<accession>A0A6M3JII3</accession>
<evidence type="ECO:0000259" key="1">
    <source>
        <dbReference type="PROSITE" id="PS51199"/>
    </source>
</evidence>
<dbReference type="InterPro" id="IPR007694">
    <property type="entry name" value="DNA_helicase_DnaB-like_C"/>
</dbReference>
<dbReference type="InterPro" id="IPR027417">
    <property type="entry name" value="P-loop_NTPase"/>
</dbReference>
<feature type="domain" description="SF4 helicase" evidence="1">
    <location>
        <begin position="33"/>
        <end position="291"/>
    </location>
</feature>
<reference evidence="2" key="1">
    <citation type="submission" date="2020-03" db="EMBL/GenBank/DDBJ databases">
        <title>The deep terrestrial virosphere.</title>
        <authorList>
            <person name="Holmfeldt K."/>
            <person name="Nilsson E."/>
            <person name="Simone D."/>
            <person name="Lopez-Fernandez M."/>
            <person name="Wu X."/>
            <person name="de Brujin I."/>
            <person name="Lundin D."/>
            <person name="Andersson A."/>
            <person name="Bertilsson S."/>
            <person name="Dopson M."/>
        </authorList>
    </citation>
    <scope>NUCLEOTIDE SEQUENCE</scope>
    <source>
        <strain evidence="2">MM415A05286</strain>
    </source>
</reference>
<dbReference type="GO" id="GO:0005524">
    <property type="term" value="F:ATP binding"/>
    <property type="evidence" value="ECO:0007669"/>
    <property type="project" value="InterPro"/>
</dbReference>
<evidence type="ECO:0000313" key="2">
    <source>
        <dbReference type="EMBL" id="QJA68965.1"/>
    </source>
</evidence>
<dbReference type="GO" id="GO:0005829">
    <property type="term" value="C:cytosol"/>
    <property type="evidence" value="ECO:0007669"/>
    <property type="project" value="TreeGrafter"/>
</dbReference>
<protein>
    <submittedName>
        <fullName evidence="2">Putative helicase</fullName>
    </submittedName>
</protein>